<feature type="transmembrane region" description="Helical" evidence="1">
    <location>
        <begin position="14"/>
        <end position="31"/>
    </location>
</feature>
<keyword evidence="1" id="KW-1133">Transmembrane helix</keyword>
<reference evidence="2 3" key="1">
    <citation type="submission" date="2018-05" db="EMBL/GenBank/DDBJ databases">
        <title>Flavobacterium sp. strain IMCC34759, incomplete genome.</title>
        <authorList>
            <person name="Joung Y."/>
            <person name="Cho J."/>
        </authorList>
    </citation>
    <scope>NUCLEOTIDE SEQUENCE [LARGE SCALE GENOMIC DNA]</scope>
    <source>
        <strain evidence="2 3">IMCC34759</strain>
    </source>
</reference>
<gene>
    <name evidence="2" type="ORF">DMB65_21290</name>
</gene>
<accession>A0A2V4BJ06</accession>
<dbReference type="Proteomes" id="UP000247903">
    <property type="component" value="Unassembled WGS sequence"/>
</dbReference>
<keyword evidence="1" id="KW-0812">Transmembrane</keyword>
<evidence type="ECO:0000313" key="3">
    <source>
        <dbReference type="Proteomes" id="UP000247903"/>
    </source>
</evidence>
<proteinExistence type="predicted"/>
<organism evidence="2 3">
    <name type="scientific">Flavobacterium cheongpyeongense</name>
    <dbReference type="NCBI Taxonomy" id="2212651"/>
    <lineage>
        <taxon>Bacteria</taxon>
        <taxon>Pseudomonadati</taxon>
        <taxon>Bacteroidota</taxon>
        <taxon>Flavobacteriia</taxon>
        <taxon>Flavobacteriales</taxon>
        <taxon>Flavobacteriaceae</taxon>
        <taxon>Flavobacterium</taxon>
    </lineage>
</organism>
<dbReference type="AlphaFoldDB" id="A0A2V4BJ06"/>
<comment type="caution">
    <text evidence="2">The sequence shown here is derived from an EMBL/GenBank/DDBJ whole genome shotgun (WGS) entry which is preliminary data.</text>
</comment>
<name>A0A2V4BJ06_9FLAO</name>
<dbReference type="EMBL" id="QJHK01000033">
    <property type="protein sequence ID" value="PXY38751.1"/>
    <property type="molecule type" value="Genomic_DNA"/>
</dbReference>
<feature type="transmembrane region" description="Helical" evidence="1">
    <location>
        <begin position="66"/>
        <end position="87"/>
    </location>
</feature>
<keyword evidence="1" id="KW-0472">Membrane</keyword>
<evidence type="ECO:0000313" key="2">
    <source>
        <dbReference type="EMBL" id="PXY38751.1"/>
    </source>
</evidence>
<protein>
    <submittedName>
        <fullName evidence="2">Uncharacterized protein</fullName>
    </submittedName>
</protein>
<sequence length="93" mass="11366">MSYDKNEEVYSKNIFYGSFFFLIFLLLYKYFDNYILKKNQRNLILSIRFNNFWQDEESEKQTSLELFFQISLLGIPIFYILLANSLVMNFQIK</sequence>
<keyword evidence="3" id="KW-1185">Reference proteome</keyword>
<evidence type="ECO:0000256" key="1">
    <source>
        <dbReference type="SAM" id="Phobius"/>
    </source>
</evidence>